<dbReference type="PANTHER" id="PTHR30055">
    <property type="entry name" value="HTH-TYPE TRANSCRIPTIONAL REGULATOR RUTR"/>
    <property type="match status" value="1"/>
</dbReference>
<dbReference type="PROSITE" id="PS50977">
    <property type="entry name" value="HTH_TETR_2"/>
    <property type="match status" value="1"/>
</dbReference>
<dbReference type="InterPro" id="IPR050109">
    <property type="entry name" value="HTH-type_TetR-like_transc_reg"/>
</dbReference>
<reference evidence="5" key="1">
    <citation type="submission" date="2020-05" db="EMBL/GenBank/DDBJ databases">
        <authorList>
            <person name="Chiriac C."/>
            <person name="Salcher M."/>
            <person name="Ghai R."/>
            <person name="Kavagutti S V."/>
        </authorList>
    </citation>
    <scope>NUCLEOTIDE SEQUENCE</scope>
</reference>
<gene>
    <name evidence="5" type="ORF">UFOPK3516_01409</name>
</gene>
<dbReference type="EMBL" id="CAFBMB010000150">
    <property type="protein sequence ID" value="CAB4909572.1"/>
    <property type="molecule type" value="Genomic_DNA"/>
</dbReference>
<evidence type="ECO:0000256" key="1">
    <source>
        <dbReference type="ARBA" id="ARBA00023015"/>
    </source>
</evidence>
<feature type="domain" description="HTH tetR-type" evidence="4">
    <location>
        <begin position="21"/>
        <end position="81"/>
    </location>
</feature>
<dbReference type="GO" id="GO:0003700">
    <property type="term" value="F:DNA-binding transcription factor activity"/>
    <property type="evidence" value="ECO:0007669"/>
    <property type="project" value="TreeGrafter"/>
</dbReference>
<keyword evidence="2" id="KW-0238">DNA-binding</keyword>
<dbReference type="Pfam" id="PF00440">
    <property type="entry name" value="TetR_N"/>
    <property type="match status" value="1"/>
</dbReference>
<dbReference type="InterPro" id="IPR009057">
    <property type="entry name" value="Homeodomain-like_sf"/>
</dbReference>
<protein>
    <submittedName>
        <fullName evidence="5">Unannotated protein</fullName>
    </submittedName>
</protein>
<accession>A0A6J7GNU5</accession>
<dbReference type="PANTHER" id="PTHR30055:SF234">
    <property type="entry name" value="HTH-TYPE TRANSCRIPTIONAL REGULATOR BETI"/>
    <property type="match status" value="1"/>
</dbReference>
<organism evidence="5">
    <name type="scientific">freshwater metagenome</name>
    <dbReference type="NCBI Taxonomy" id="449393"/>
    <lineage>
        <taxon>unclassified sequences</taxon>
        <taxon>metagenomes</taxon>
        <taxon>ecological metagenomes</taxon>
    </lineage>
</organism>
<dbReference type="AlphaFoldDB" id="A0A6J7GNU5"/>
<proteinExistence type="predicted"/>
<evidence type="ECO:0000256" key="2">
    <source>
        <dbReference type="ARBA" id="ARBA00023125"/>
    </source>
</evidence>
<sequence>MSGDPSLTAEFWMGLCGNPDPTSREKFLYLTIDEFSRSGPGGFSHAKIARRLGVTVAMINHYFGSRNGLISEGAFTVYSNYIDALAAAVRDAPRDPVARLRAWISTQISYSVSVAGWQAVLNYPTLTLEDPLEFASIFRERMSEKFNINMARLGQLILDVKSGEVFPQEIDETNVNFAHYMSNIKLVSLATCVGMATMGAAVWASGAHTPSAESAEAKQLGDFALSEHMNHLIRLVQLTDLS</sequence>
<evidence type="ECO:0000259" key="4">
    <source>
        <dbReference type="PROSITE" id="PS50977"/>
    </source>
</evidence>
<dbReference type="GO" id="GO:0000976">
    <property type="term" value="F:transcription cis-regulatory region binding"/>
    <property type="evidence" value="ECO:0007669"/>
    <property type="project" value="TreeGrafter"/>
</dbReference>
<evidence type="ECO:0000256" key="3">
    <source>
        <dbReference type="ARBA" id="ARBA00023163"/>
    </source>
</evidence>
<name>A0A6J7GNU5_9ZZZZ</name>
<keyword evidence="3" id="KW-0804">Transcription</keyword>
<dbReference type="InterPro" id="IPR001647">
    <property type="entry name" value="HTH_TetR"/>
</dbReference>
<dbReference type="SUPFAM" id="SSF46689">
    <property type="entry name" value="Homeodomain-like"/>
    <property type="match status" value="1"/>
</dbReference>
<evidence type="ECO:0000313" key="5">
    <source>
        <dbReference type="EMBL" id="CAB4909572.1"/>
    </source>
</evidence>
<dbReference type="Gene3D" id="1.10.357.10">
    <property type="entry name" value="Tetracycline Repressor, domain 2"/>
    <property type="match status" value="1"/>
</dbReference>
<keyword evidence="1" id="KW-0805">Transcription regulation</keyword>